<protein>
    <submittedName>
        <fullName evidence="2">ImmA/IrrE family metallo-endopeptidase</fullName>
    </submittedName>
</protein>
<reference evidence="2" key="2">
    <citation type="submission" date="2022-10" db="EMBL/GenBank/DDBJ databases">
        <authorList>
            <person name="Kostovova I."/>
            <person name="Moravkova M."/>
            <person name="Pechar R."/>
        </authorList>
    </citation>
    <scope>NUCLEOTIDE SEQUENCE</scope>
    <source>
        <strain evidence="2">M490A</strain>
    </source>
</reference>
<proteinExistence type="predicted"/>
<organism evidence="2 3">
    <name type="scientific">Lactobacillus amylovorus</name>
    <dbReference type="NCBI Taxonomy" id="1604"/>
    <lineage>
        <taxon>Bacteria</taxon>
        <taxon>Bacillati</taxon>
        <taxon>Bacillota</taxon>
        <taxon>Bacilli</taxon>
        <taxon>Lactobacillales</taxon>
        <taxon>Lactobacillaceae</taxon>
        <taxon>Lactobacillus</taxon>
    </lineage>
</organism>
<evidence type="ECO:0000259" key="1">
    <source>
        <dbReference type="Pfam" id="PF06114"/>
    </source>
</evidence>
<evidence type="ECO:0000313" key="2">
    <source>
        <dbReference type="EMBL" id="MDB6257685.1"/>
    </source>
</evidence>
<feature type="domain" description="IrrE N-terminal-like" evidence="1">
    <location>
        <begin position="56"/>
        <end position="137"/>
    </location>
</feature>
<dbReference type="Pfam" id="PF06114">
    <property type="entry name" value="Peptidase_M78"/>
    <property type="match status" value="1"/>
</dbReference>
<dbReference type="EMBL" id="JAOTGY010000004">
    <property type="protein sequence ID" value="MDB6257685.1"/>
    <property type="molecule type" value="Genomic_DNA"/>
</dbReference>
<dbReference type="InterPro" id="IPR010359">
    <property type="entry name" value="IrrE_HExxH"/>
</dbReference>
<dbReference type="Proteomes" id="UP001141981">
    <property type="component" value="Unassembled WGS sequence"/>
</dbReference>
<name>A0A9X3W517_LACAM</name>
<sequence>MMKNNILDNLSIENKENYDKLMCYLMNAAMFDYHIGVEFTNQLPPLAPPISYNNVGRLIIMNARWPYPSEIPFQLAHEIAHVVHEDQHYYSLNDRTVNRGEADANIFAIELLQKYCKENDYYFNTYYDFARAFGIPKKCYYLLTEFRGQKWEQY</sequence>
<dbReference type="AlphaFoldDB" id="A0A9X3W517"/>
<dbReference type="Gene3D" id="1.10.10.2910">
    <property type="match status" value="1"/>
</dbReference>
<accession>A0A9X3W517</accession>
<comment type="caution">
    <text evidence="2">The sequence shown here is derived from an EMBL/GenBank/DDBJ whole genome shotgun (WGS) entry which is preliminary data.</text>
</comment>
<evidence type="ECO:0000313" key="3">
    <source>
        <dbReference type="Proteomes" id="UP001141981"/>
    </source>
</evidence>
<reference evidence="2" key="1">
    <citation type="journal article" date="2022" name="Microorganisms">
        <title>Antibiotic Susceptibility, Resistance Gene Determinants and Corresponding Genomic Regions in Lactobacillus amylovorus Isolates Derived from Wild Boars and Domestic Pigs.</title>
        <authorList>
            <person name="Moravkova M."/>
            <person name="Kostovova I."/>
            <person name="Kavanova K."/>
            <person name="Pechar R."/>
            <person name="Stanek S."/>
            <person name="Brychta A."/>
            <person name="Zeman M."/>
            <person name="Kubasova T."/>
        </authorList>
    </citation>
    <scope>NUCLEOTIDE SEQUENCE</scope>
    <source>
        <strain evidence="2">M490A</strain>
    </source>
</reference>
<gene>
    <name evidence="2" type="ORF">ODU72_03170</name>
</gene>